<reference evidence="1 2" key="1">
    <citation type="submission" date="2013-07" db="EMBL/GenBank/DDBJ databases">
        <authorList>
            <person name="Weinstock G."/>
            <person name="Sodergren E."/>
            <person name="Wylie T."/>
            <person name="Fulton L."/>
            <person name="Fulton R."/>
            <person name="Fronick C."/>
            <person name="O'Laughlin M."/>
            <person name="Godfrey J."/>
            <person name="Miner T."/>
            <person name="Herter B."/>
            <person name="Appelbaum E."/>
            <person name="Cordes M."/>
            <person name="Lek S."/>
            <person name="Wollam A."/>
            <person name="Pepin K.H."/>
            <person name="Palsikar V.B."/>
            <person name="Mitreva M."/>
            <person name="Wilson R.K."/>
        </authorList>
    </citation>
    <scope>NUCLEOTIDE SEQUENCE [LARGE SCALE GENOMIC DNA]</scope>
    <source>
        <strain evidence="1 2">ATCC 27760</strain>
    </source>
</reference>
<name>U2KUZ1_9FIRM</name>
<dbReference type="STRING" id="411473.RUMCAL_01546"/>
<dbReference type="AlphaFoldDB" id="U2KUZ1"/>
<protein>
    <submittedName>
        <fullName evidence="1">Uncharacterized protein</fullName>
    </submittedName>
</protein>
<accession>U2KUZ1</accession>
<gene>
    <name evidence="1" type="ORF">RUMCAL_01546</name>
</gene>
<comment type="caution">
    <text evidence="1">The sequence shown here is derived from an EMBL/GenBank/DDBJ whole genome shotgun (WGS) entry which is preliminary data.</text>
</comment>
<evidence type="ECO:0000313" key="1">
    <source>
        <dbReference type="EMBL" id="ERJ96087.1"/>
    </source>
</evidence>
<evidence type="ECO:0000313" key="2">
    <source>
        <dbReference type="Proteomes" id="UP000016662"/>
    </source>
</evidence>
<proteinExistence type="predicted"/>
<dbReference type="HOGENOM" id="CLU_3157452_0_0_9"/>
<sequence length="48" mass="5837">MPRTIKKNPKIQKKFQKTIPKYRKVCYNSSRAVQPHSDLRQNYQKRGF</sequence>
<keyword evidence="2" id="KW-1185">Reference proteome</keyword>
<dbReference type="EMBL" id="AWVF01000188">
    <property type="protein sequence ID" value="ERJ96087.1"/>
    <property type="molecule type" value="Genomic_DNA"/>
</dbReference>
<dbReference type="Proteomes" id="UP000016662">
    <property type="component" value="Unassembled WGS sequence"/>
</dbReference>
<organism evidence="1 2">
    <name type="scientific">Ruminococcus callidus ATCC 27760</name>
    <dbReference type="NCBI Taxonomy" id="411473"/>
    <lineage>
        <taxon>Bacteria</taxon>
        <taxon>Bacillati</taxon>
        <taxon>Bacillota</taxon>
        <taxon>Clostridia</taxon>
        <taxon>Eubacteriales</taxon>
        <taxon>Oscillospiraceae</taxon>
        <taxon>Ruminococcus</taxon>
    </lineage>
</organism>